<dbReference type="PROSITE" id="PS51007">
    <property type="entry name" value="CYTC"/>
    <property type="match status" value="1"/>
</dbReference>
<evidence type="ECO:0000259" key="5">
    <source>
        <dbReference type="PROSITE" id="PS51007"/>
    </source>
</evidence>
<evidence type="ECO:0000313" key="6">
    <source>
        <dbReference type="EMBL" id="TGD59050.1"/>
    </source>
</evidence>
<evidence type="ECO:0000256" key="2">
    <source>
        <dbReference type="ARBA" id="ARBA00022723"/>
    </source>
</evidence>
<dbReference type="Proteomes" id="UP000297407">
    <property type="component" value="Unassembled WGS sequence"/>
</dbReference>
<sequence length="98" mass="10721">MIRVKILGIAVLGILVYSCSPKIAPAPPVTEAPAAVLTPELMEGKTLYENNCAKCHKLFPASRHTKEEWVPVLNRMAPKAKITEAQKTSIYNYITAGL</sequence>
<feature type="domain" description="Cytochrome c" evidence="5">
    <location>
        <begin position="39"/>
        <end position="98"/>
    </location>
</feature>
<dbReference type="InterPro" id="IPR009056">
    <property type="entry name" value="Cyt_c-like_dom"/>
</dbReference>
<keyword evidence="1 4" id="KW-0349">Heme</keyword>
<dbReference type="EMBL" id="SRLH01000002">
    <property type="protein sequence ID" value="TGD59050.1"/>
    <property type="molecule type" value="Genomic_DNA"/>
</dbReference>
<evidence type="ECO:0000256" key="4">
    <source>
        <dbReference type="PROSITE-ProRule" id="PRU00433"/>
    </source>
</evidence>
<dbReference type="RefSeq" id="WP_135525360.1">
    <property type="nucleotide sequence ID" value="NZ_SRLH01000002.1"/>
</dbReference>
<organism evidence="6 7">
    <name type="scientific">Flavobacterium humi</name>
    <dbReference type="NCBI Taxonomy" id="2562683"/>
    <lineage>
        <taxon>Bacteria</taxon>
        <taxon>Pseudomonadati</taxon>
        <taxon>Bacteroidota</taxon>
        <taxon>Flavobacteriia</taxon>
        <taxon>Flavobacteriales</taxon>
        <taxon>Flavobacteriaceae</taxon>
        <taxon>Flavobacterium</taxon>
    </lineage>
</organism>
<accession>A0A4Z0LA99</accession>
<dbReference type="Pfam" id="PF00034">
    <property type="entry name" value="Cytochrom_C"/>
    <property type="match status" value="1"/>
</dbReference>
<keyword evidence="3 4" id="KW-0408">Iron</keyword>
<keyword evidence="2 4" id="KW-0479">Metal-binding</keyword>
<dbReference type="PROSITE" id="PS51257">
    <property type="entry name" value="PROKAR_LIPOPROTEIN"/>
    <property type="match status" value="1"/>
</dbReference>
<protein>
    <submittedName>
        <fullName evidence="6">C-type cytochrome</fullName>
    </submittedName>
</protein>
<comment type="caution">
    <text evidence="6">The sequence shown here is derived from an EMBL/GenBank/DDBJ whole genome shotgun (WGS) entry which is preliminary data.</text>
</comment>
<keyword evidence="7" id="KW-1185">Reference proteome</keyword>
<dbReference type="GO" id="GO:0020037">
    <property type="term" value="F:heme binding"/>
    <property type="evidence" value="ECO:0007669"/>
    <property type="project" value="InterPro"/>
</dbReference>
<dbReference type="SUPFAM" id="SSF46626">
    <property type="entry name" value="Cytochrome c"/>
    <property type="match status" value="1"/>
</dbReference>
<reference evidence="6 7" key="1">
    <citation type="submission" date="2019-04" db="EMBL/GenBank/DDBJ databases">
        <title>Flavobacterium sp. strain DS2-A Genome sequencing and assembly.</title>
        <authorList>
            <person name="Kim I."/>
        </authorList>
    </citation>
    <scope>NUCLEOTIDE SEQUENCE [LARGE SCALE GENOMIC DNA]</scope>
    <source>
        <strain evidence="6 7">DS2-A</strain>
    </source>
</reference>
<evidence type="ECO:0000256" key="1">
    <source>
        <dbReference type="ARBA" id="ARBA00022617"/>
    </source>
</evidence>
<dbReference type="GO" id="GO:0009055">
    <property type="term" value="F:electron transfer activity"/>
    <property type="evidence" value="ECO:0007669"/>
    <property type="project" value="InterPro"/>
</dbReference>
<gene>
    <name evidence="6" type="ORF">E4635_04145</name>
</gene>
<dbReference type="GO" id="GO:0046872">
    <property type="term" value="F:metal ion binding"/>
    <property type="evidence" value="ECO:0007669"/>
    <property type="project" value="UniProtKB-KW"/>
</dbReference>
<evidence type="ECO:0000256" key="3">
    <source>
        <dbReference type="ARBA" id="ARBA00023004"/>
    </source>
</evidence>
<evidence type="ECO:0000313" key="7">
    <source>
        <dbReference type="Proteomes" id="UP000297407"/>
    </source>
</evidence>
<dbReference type="InterPro" id="IPR036909">
    <property type="entry name" value="Cyt_c-like_dom_sf"/>
</dbReference>
<dbReference type="OrthoDB" id="679921at2"/>
<dbReference type="Gene3D" id="1.10.760.10">
    <property type="entry name" value="Cytochrome c-like domain"/>
    <property type="match status" value="1"/>
</dbReference>
<proteinExistence type="predicted"/>
<name>A0A4Z0LA99_9FLAO</name>
<dbReference type="AlphaFoldDB" id="A0A4Z0LA99"/>